<dbReference type="PROSITE" id="PS50977">
    <property type="entry name" value="HTH_TETR_2"/>
    <property type="match status" value="1"/>
</dbReference>
<dbReference type="Proteomes" id="UP000059074">
    <property type="component" value="Unassembled WGS sequence"/>
</dbReference>
<dbReference type="Pfam" id="PF00440">
    <property type="entry name" value="TetR_N"/>
    <property type="match status" value="1"/>
</dbReference>
<dbReference type="GO" id="GO:0003700">
    <property type="term" value="F:DNA-binding transcription factor activity"/>
    <property type="evidence" value="ECO:0007669"/>
    <property type="project" value="TreeGrafter"/>
</dbReference>
<evidence type="ECO:0000256" key="6">
    <source>
        <dbReference type="SAM" id="MobiDB-lite"/>
    </source>
</evidence>
<dbReference type="InterPro" id="IPR050109">
    <property type="entry name" value="HTH-type_TetR-like_transc_reg"/>
</dbReference>
<dbReference type="SUPFAM" id="SSF46689">
    <property type="entry name" value="Homeodomain-like"/>
    <property type="match status" value="1"/>
</dbReference>
<dbReference type="SUPFAM" id="SSF48498">
    <property type="entry name" value="Tetracyclin repressor-like, C-terminal domain"/>
    <property type="match status" value="1"/>
</dbReference>
<keyword evidence="3 5" id="KW-0238">DNA-binding</keyword>
<keyword evidence="4" id="KW-0804">Transcription</keyword>
<dbReference type="PROSITE" id="PS01081">
    <property type="entry name" value="HTH_TETR_1"/>
    <property type="match status" value="1"/>
</dbReference>
<evidence type="ECO:0000256" key="3">
    <source>
        <dbReference type="ARBA" id="ARBA00023125"/>
    </source>
</evidence>
<dbReference type="PANTHER" id="PTHR30055:SF226">
    <property type="entry name" value="HTH-TYPE TRANSCRIPTIONAL REGULATOR PKSA"/>
    <property type="match status" value="1"/>
</dbReference>
<dbReference type="STRING" id="121290.APY04_2339"/>
<evidence type="ECO:0000259" key="7">
    <source>
        <dbReference type="PROSITE" id="PS50977"/>
    </source>
</evidence>
<dbReference type="RefSeq" id="WP_068462664.1">
    <property type="nucleotide sequence ID" value="NZ_LMTR01000072.1"/>
</dbReference>
<keyword evidence="2" id="KW-0805">Transcription regulation</keyword>
<dbReference type="InterPro" id="IPR036271">
    <property type="entry name" value="Tet_transcr_reg_TetR-rel_C_sf"/>
</dbReference>
<feature type="domain" description="HTH tetR-type" evidence="7">
    <location>
        <begin position="10"/>
        <end position="70"/>
    </location>
</feature>
<keyword evidence="9" id="KW-1185">Reference proteome</keyword>
<dbReference type="PATRIC" id="fig|121290.4.peg.1010"/>
<gene>
    <name evidence="8" type="ORF">APY04_2339</name>
</gene>
<dbReference type="InterPro" id="IPR039538">
    <property type="entry name" value="BetI_C"/>
</dbReference>
<dbReference type="InterPro" id="IPR001647">
    <property type="entry name" value="HTH_TetR"/>
</dbReference>
<evidence type="ECO:0000256" key="1">
    <source>
        <dbReference type="ARBA" id="ARBA00022491"/>
    </source>
</evidence>
<dbReference type="GO" id="GO:0000976">
    <property type="term" value="F:transcription cis-regulatory region binding"/>
    <property type="evidence" value="ECO:0007669"/>
    <property type="project" value="TreeGrafter"/>
</dbReference>
<dbReference type="AlphaFoldDB" id="A0A109BDC4"/>
<dbReference type="Pfam" id="PF13977">
    <property type="entry name" value="TetR_C_6"/>
    <property type="match status" value="1"/>
</dbReference>
<dbReference type="InterPro" id="IPR009057">
    <property type="entry name" value="Homeodomain-like_sf"/>
</dbReference>
<feature type="region of interest" description="Disordered" evidence="6">
    <location>
        <begin position="202"/>
        <end position="226"/>
    </location>
</feature>
<evidence type="ECO:0000256" key="2">
    <source>
        <dbReference type="ARBA" id="ARBA00023015"/>
    </source>
</evidence>
<dbReference type="OrthoDB" id="9802802at2"/>
<dbReference type="PRINTS" id="PR00455">
    <property type="entry name" value="HTHTETR"/>
</dbReference>
<dbReference type="EMBL" id="LMTR01000072">
    <property type="protein sequence ID" value="KWT66708.1"/>
    <property type="molecule type" value="Genomic_DNA"/>
</dbReference>
<name>A0A109BDC4_HYPSL</name>
<evidence type="ECO:0000256" key="5">
    <source>
        <dbReference type="PROSITE-ProRule" id="PRU00335"/>
    </source>
</evidence>
<dbReference type="PANTHER" id="PTHR30055">
    <property type="entry name" value="HTH-TYPE TRANSCRIPTIONAL REGULATOR RUTR"/>
    <property type="match status" value="1"/>
</dbReference>
<reference evidence="8 9" key="1">
    <citation type="submission" date="2015-10" db="EMBL/GenBank/DDBJ databases">
        <title>Transcriptomic analysis of a linuron degrading triple-species bacterial consortium.</title>
        <authorList>
            <person name="Albers P."/>
        </authorList>
    </citation>
    <scope>NUCLEOTIDE SEQUENCE [LARGE SCALE GENOMIC DNA]</scope>
    <source>
        <strain evidence="8 9">WDL6</strain>
    </source>
</reference>
<comment type="caution">
    <text evidence="8">The sequence shown here is derived from an EMBL/GenBank/DDBJ whole genome shotgun (WGS) entry which is preliminary data.</text>
</comment>
<evidence type="ECO:0000313" key="8">
    <source>
        <dbReference type="EMBL" id="KWT66708.1"/>
    </source>
</evidence>
<protein>
    <submittedName>
        <fullName evidence="8">Transcriptional regulator, TetR family</fullName>
    </submittedName>
</protein>
<feature type="DNA-binding region" description="H-T-H motif" evidence="5">
    <location>
        <begin position="33"/>
        <end position="52"/>
    </location>
</feature>
<proteinExistence type="predicted"/>
<keyword evidence="1" id="KW-0678">Repressor</keyword>
<evidence type="ECO:0000256" key="4">
    <source>
        <dbReference type="ARBA" id="ARBA00023163"/>
    </source>
</evidence>
<sequence length="226" mass="24794">MPKLKPATQAARREHILDAAELCFARNGFHRTTMQDICREAAISPGALYVYFSSKEDLIAGLVERDRAEFAQRFAAVADGSDFLGALSELGNHYFNEQPVHRRTLCLEIALESTRNERVGEIYRAVDREVSQSFETLFAKLADEGRIAPDLDIPTVAKVFSLIGDGLFTRRVVEPELDMEPIIAGALNLVGKLLNVVPPDQVQASSKNAPSDVAAPSSQPAKAKRT</sequence>
<dbReference type="Gene3D" id="1.10.357.10">
    <property type="entry name" value="Tetracycline Repressor, domain 2"/>
    <property type="match status" value="1"/>
</dbReference>
<evidence type="ECO:0000313" key="9">
    <source>
        <dbReference type="Proteomes" id="UP000059074"/>
    </source>
</evidence>
<dbReference type="InterPro" id="IPR023772">
    <property type="entry name" value="DNA-bd_HTH_TetR-type_CS"/>
</dbReference>
<organism evidence="8 9">
    <name type="scientific">Hyphomicrobium sulfonivorans</name>
    <dbReference type="NCBI Taxonomy" id="121290"/>
    <lineage>
        <taxon>Bacteria</taxon>
        <taxon>Pseudomonadati</taxon>
        <taxon>Pseudomonadota</taxon>
        <taxon>Alphaproteobacteria</taxon>
        <taxon>Hyphomicrobiales</taxon>
        <taxon>Hyphomicrobiaceae</taxon>
        <taxon>Hyphomicrobium</taxon>
    </lineage>
</organism>
<accession>A0A109BDC4</accession>